<dbReference type="PANTHER" id="PTHR11728:SF1">
    <property type="entry name" value="GLYCEROL-3-PHOSPHATE DEHYDROGENASE [NAD(+)] 2, CHLOROPLASTIC"/>
    <property type="match status" value="1"/>
</dbReference>
<evidence type="ECO:0000313" key="17">
    <source>
        <dbReference type="EMBL" id="RIE08174.1"/>
    </source>
</evidence>
<gene>
    <name evidence="9" type="primary">gpsA</name>
    <name evidence="18" type="ORF">SMC5_00515</name>
    <name evidence="17" type="ORF">SMC6_04750</name>
</gene>
<evidence type="ECO:0000256" key="8">
    <source>
        <dbReference type="ARBA" id="ARBA00023264"/>
    </source>
</evidence>
<dbReference type="EC" id="1.1.1.94" evidence="9"/>
<comment type="caution">
    <text evidence="9">Lacks conserved residue(s) required for the propagation of feature annotation.</text>
</comment>
<feature type="binding site" evidence="9">
    <location>
        <position position="12"/>
    </location>
    <ligand>
        <name>NADPH</name>
        <dbReference type="ChEBI" id="CHEBI:57783"/>
    </ligand>
</feature>
<keyword evidence="5 9" id="KW-0520">NAD</keyword>
<feature type="binding site" evidence="9">
    <location>
        <position position="255"/>
    </location>
    <ligand>
        <name>sn-glycerol 3-phosphate</name>
        <dbReference type="ChEBI" id="CHEBI:57597"/>
    </ligand>
</feature>
<feature type="binding site" evidence="9">
    <location>
        <position position="280"/>
    </location>
    <ligand>
        <name>NADPH</name>
        <dbReference type="ChEBI" id="CHEBI:57783"/>
    </ligand>
</feature>
<organism evidence="17 19">
    <name type="scientific">Candidatus Cryosericum odellii</name>
    <dbReference type="NCBI Taxonomy" id="2290917"/>
    <lineage>
        <taxon>Bacteria</taxon>
        <taxon>Pseudomonadati</taxon>
        <taxon>Caldisericota/Cryosericota group</taxon>
        <taxon>Candidatus Cryosericota</taxon>
        <taxon>Candidatus Cryosericia</taxon>
        <taxon>Candidatus Cryosericales</taxon>
        <taxon>Candidatus Cryosericaceae</taxon>
        <taxon>Candidatus Cryosericum</taxon>
    </lineage>
</organism>
<dbReference type="Gene3D" id="1.10.1040.10">
    <property type="entry name" value="N-(1-d-carboxylethyl)-l-norvaline Dehydrogenase, domain 2"/>
    <property type="match status" value="1"/>
</dbReference>
<evidence type="ECO:0000256" key="14">
    <source>
        <dbReference type="RuleBase" id="RU000439"/>
    </source>
</evidence>
<feature type="binding site" evidence="9">
    <location>
        <position position="256"/>
    </location>
    <ligand>
        <name>NADPH</name>
        <dbReference type="ChEBI" id="CHEBI:57783"/>
    </ligand>
</feature>
<dbReference type="AlphaFoldDB" id="A0A398DAH9"/>
<dbReference type="EMBL" id="QXIT01000083">
    <property type="protein sequence ID" value="RIE08174.1"/>
    <property type="molecule type" value="Genomic_DNA"/>
</dbReference>
<dbReference type="GO" id="GO:0046168">
    <property type="term" value="P:glycerol-3-phosphate catabolic process"/>
    <property type="evidence" value="ECO:0007669"/>
    <property type="project" value="InterPro"/>
</dbReference>
<comment type="catalytic activity">
    <reaction evidence="9">
        <text>sn-glycerol 3-phosphate + NAD(+) = dihydroxyacetone phosphate + NADH + H(+)</text>
        <dbReference type="Rhea" id="RHEA:11092"/>
        <dbReference type="ChEBI" id="CHEBI:15378"/>
        <dbReference type="ChEBI" id="CHEBI:57540"/>
        <dbReference type="ChEBI" id="CHEBI:57597"/>
        <dbReference type="ChEBI" id="CHEBI:57642"/>
        <dbReference type="ChEBI" id="CHEBI:57945"/>
        <dbReference type="EC" id="1.1.1.94"/>
    </reaction>
</comment>
<keyword evidence="4 9" id="KW-0560">Oxidoreductase</keyword>
<protein>
    <recommendedName>
        <fullName evidence="9">Glycerol-3-phosphate dehydrogenase [NAD(P)+]</fullName>
        <ecNumber evidence="9">1.1.1.94</ecNumber>
    </recommendedName>
    <alternativeName>
        <fullName evidence="9">NAD(P)(+)-dependent glycerol-3-phosphate dehydrogenase</fullName>
    </alternativeName>
    <alternativeName>
        <fullName evidence="9">NAD(P)H-dependent dihydroxyacetone-phosphate reductase</fullName>
    </alternativeName>
</protein>
<keyword evidence="9" id="KW-0547">Nucleotide-binding</keyword>
<dbReference type="PANTHER" id="PTHR11728">
    <property type="entry name" value="GLYCEROL-3-PHOSPHATE DEHYDROGENASE"/>
    <property type="match status" value="1"/>
</dbReference>
<dbReference type="GO" id="GO:0006650">
    <property type="term" value="P:glycerophospholipid metabolic process"/>
    <property type="evidence" value="ECO:0007669"/>
    <property type="project" value="UniProtKB-UniRule"/>
</dbReference>
<dbReference type="UniPathway" id="UPA00940"/>
<evidence type="ECO:0000313" key="19">
    <source>
        <dbReference type="Proteomes" id="UP000266260"/>
    </source>
</evidence>
<evidence type="ECO:0000256" key="12">
    <source>
        <dbReference type="PIRSR" id="PIRSR000114-3"/>
    </source>
</evidence>
<evidence type="ECO:0000256" key="11">
    <source>
        <dbReference type="PIRSR" id="PIRSR000114-2"/>
    </source>
</evidence>
<feature type="binding site" evidence="9">
    <location>
        <position position="256"/>
    </location>
    <ligand>
        <name>sn-glycerol 3-phosphate</name>
        <dbReference type="ChEBI" id="CHEBI:57597"/>
    </ligand>
</feature>
<evidence type="ECO:0000256" key="4">
    <source>
        <dbReference type="ARBA" id="ARBA00023002"/>
    </source>
</evidence>
<dbReference type="EMBL" id="QXIU01000011">
    <property type="protein sequence ID" value="RIE15845.1"/>
    <property type="molecule type" value="Genomic_DNA"/>
</dbReference>
<evidence type="ECO:0000256" key="3">
    <source>
        <dbReference type="ARBA" id="ARBA00022857"/>
    </source>
</evidence>
<dbReference type="InterPro" id="IPR036291">
    <property type="entry name" value="NAD(P)-bd_dom_sf"/>
</dbReference>
<feature type="binding site" evidence="9">
    <location>
        <position position="106"/>
    </location>
    <ligand>
        <name>sn-glycerol 3-phosphate</name>
        <dbReference type="ChEBI" id="CHEBI:57597"/>
    </ligand>
</feature>
<feature type="binding site" evidence="9">
    <location>
        <position position="141"/>
    </location>
    <ligand>
        <name>NADPH</name>
        <dbReference type="ChEBI" id="CHEBI:57783"/>
    </ligand>
</feature>
<dbReference type="Proteomes" id="UP000266260">
    <property type="component" value="Unassembled WGS sequence"/>
</dbReference>
<keyword evidence="6 9" id="KW-0443">Lipid metabolism</keyword>
<dbReference type="GO" id="GO:0008654">
    <property type="term" value="P:phospholipid biosynthetic process"/>
    <property type="evidence" value="ECO:0007669"/>
    <property type="project" value="UniProtKB-KW"/>
</dbReference>
<keyword evidence="8 9" id="KW-1208">Phospholipid metabolism</keyword>
<feature type="binding site" evidence="9">
    <location>
        <position position="282"/>
    </location>
    <ligand>
        <name>NADPH</name>
        <dbReference type="ChEBI" id="CHEBI:57783"/>
    </ligand>
</feature>
<evidence type="ECO:0000256" key="10">
    <source>
        <dbReference type="PIRSR" id="PIRSR000114-1"/>
    </source>
</evidence>
<evidence type="ECO:0000256" key="13">
    <source>
        <dbReference type="RuleBase" id="RU000437"/>
    </source>
</evidence>
<feature type="binding site" evidence="9">
    <location>
        <position position="192"/>
    </location>
    <ligand>
        <name>sn-glycerol 3-phosphate</name>
        <dbReference type="ChEBI" id="CHEBI:57597"/>
    </ligand>
</feature>
<comment type="catalytic activity">
    <reaction evidence="9 14">
        <text>sn-glycerol 3-phosphate + NADP(+) = dihydroxyacetone phosphate + NADPH + H(+)</text>
        <dbReference type="Rhea" id="RHEA:11096"/>
        <dbReference type="ChEBI" id="CHEBI:15378"/>
        <dbReference type="ChEBI" id="CHEBI:57597"/>
        <dbReference type="ChEBI" id="CHEBI:57642"/>
        <dbReference type="ChEBI" id="CHEBI:57783"/>
        <dbReference type="ChEBI" id="CHEBI:58349"/>
        <dbReference type="EC" id="1.1.1.94"/>
    </reaction>
</comment>
<dbReference type="InterPro" id="IPR011128">
    <property type="entry name" value="G3P_DH_NAD-dep_N"/>
</dbReference>
<dbReference type="Proteomes" id="UP000266489">
    <property type="component" value="Unassembled WGS sequence"/>
</dbReference>
<dbReference type="SUPFAM" id="SSF51735">
    <property type="entry name" value="NAD(P)-binding Rossmann-fold domains"/>
    <property type="match status" value="1"/>
</dbReference>
<feature type="binding site" evidence="9">
    <location>
        <position position="31"/>
    </location>
    <ligand>
        <name>NADPH</name>
        <dbReference type="ChEBI" id="CHEBI:57783"/>
    </ligand>
</feature>
<dbReference type="InterPro" id="IPR013328">
    <property type="entry name" value="6PGD_dom2"/>
</dbReference>
<feature type="domain" description="Glycerol-3-phosphate dehydrogenase NAD-dependent N-terminal" evidence="15">
    <location>
        <begin position="4"/>
        <end position="157"/>
    </location>
</feature>
<dbReference type="InterPro" id="IPR008927">
    <property type="entry name" value="6-PGluconate_DH-like_C_sf"/>
</dbReference>
<keyword evidence="2 9" id="KW-0444">Lipid biosynthesis</keyword>
<dbReference type="NCBIfam" id="NF000942">
    <property type="entry name" value="PRK00094.1-4"/>
    <property type="match status" value="1"/>
</dbReference>
<feature type="binding site" evidence="11">
    <location>
        <position position="106"/>
    </location>
    <ligand>
        <name>substrate</name>
    </ligand>
</feature>
<comment type="subcellular location">
    <subcellularLocation>
        <location evidence="9">Cytoplasm</location>
    </subcellularLocation>
</comment>
<keyword evidence="7 9" id="KW-0594">Phospholipid biosynthesis</keyword>
<feature type="binding site" evidence="9">
    <location>
        <position position="48"/>
    </location>
    <ligand>
        <name>NADPH</name>
        <dbReference type="ChEBI" id="CHEBI:57783"/>
    </ligand>
</feature>
<dbReference type="NCBIfam" id="NF000940">
    <property type="entry name" value="PRK00094.1-2"/>
    <property type="match status" value="1"/>
</dbReference>
<dbReference type="FunFam" id="3.40.50.720:FF:000019">
    <property type="entry name" value="Glycerol-3-phosphate dehydrogenase [NAD(P)+]"/>
    <property type="match status" value="1"/>
</dbReference>
<evidence type="ECO:0000313" key="20">
    <source>
        <dbReference type="Proteomes" id="UP000266489"/>
    </source>
</evidence>
<accession>A0A398DL27</accession>
<evidence type="ECO:0000256" key="1">
    <source>
        <dbReference type="ARBA" id="ARBA00011009"/>
    </source>
</evidence>
<dbReference type="GO" id="GO:0005829">
    <property type="term" value="C:cytosol"/>
    <property type="evidence" value="ECO:0007669"/>
    <property type="project" value="TreeGrafter"/>
</dbReference>
<comment type="similarity">
    <text evidence="1 9 13">Belongs to the NAD-dependent glycerol-3-phosphate dehydrogenase family.</text>
</comment>
<dbReference type="PRINTS" id="PR00077">
    <property type="entry name" value="GPDHDRGNASE"/>
</dbReference>
<dbReference type="Gene3D" id="3.40.50.720">
    <property type="entry name" value="NAD(P)-binding Rossmann-like Domain"/>
    <property type="match status" value="1"/>
</dbReference>
<dbReference type="GO" id="GO:0005975">
    <property type="term" value="P:carbohydrate metabolic process"/>
    <property type="evidence" value="ECO:0007669"/>
    <property type="project" value="InterPro"/>
</dbReference>
<feature type="active site" description="Proton acceptor" evidence="9 10">
    <location>
        <position position="192"/>
    </location>
</feature>
<evidence type="ECO:0000256" key="9">
    <source>
        <dbReference type="HAMAP-Rule" id="MF_00394"/>
    </source>
</evidence>
<evidence type="ECO:0000259" key="15">
    <source>
        <dbReference type="Pfam" id="PF01210"/>
    </source>
</evidence>
<dbReference type="PROSITE" id="PS00957">
    <property type="entry name" value="NAD_G3PDH"/>
    <property type="match status" value="1"/>
</dbReference>
<feature type="binding site" evidence="9">
    <location>
        <position position="106"/>
    </location>
    <ligand>
        <name>NADPH</name>
        <dbReference type="ChEBI" id="CHEBI:57783"/>
    </ligand>
</feature>
<proteinExistence type="inferred from homology"/>
<keyword evidence="19" id="KW-1185">Reference proteome</keyword>
<feature type="binding site" evidence="9">
    <location>
        <position position="257"/>
    </location>
    <ligand>
        <name>sn-glycerol 3-phosphate</name>
        <dbReference type="ChEBI" id="CHEBI:57597"/>
    </ligand>
</feature>
<dbReference type="RefSeq" id="WP_119119163.1">
    <property type="nucleotide sequence ID" value="NZ_QXIT01000083.1"/>
</dbReference>
<dbReference type="Pfam" id="PF07479">
    <property type="entry name" value="NAD_Gly3P_dh_C"/>
    <property type="match status" value="1"/>
</dbReference>
<dbReference type="SUPFAM" id="SSF48179">
    <property type="entry name" value="6-phosphogluconate dehydrogenase C-terminal domain-like"/>
    <property type="match status" value="1"/>
</dbReference>
<comment type="pathway">
    <text evidence="9">Membrane lipid metabolism; glycerophospholipid metabolism.</text>
</comment>
<evidence type="ECO:0000256" key="7">
    <source>
        <dbReference type="ARBA" id="ARBA00023209"/>
    </source>
</evidence>
<dbReference type="Pfam" id="PF01210">
    <property type="entry name" value="NAD_Gly3P_dh_N"/>
    <property type="match status" value="1"/>
</dbReference>
<comment type="function">
    <text evidence="9">Catalyzes the reduction of the glycolytic intermediate dihydroxyacetone phosphate (DHAP) to sn-glycerol 3-phosphate (G3P), the key precursor for phospholipid synthesis.</text>
</comment>
<dbReference type="OrthoDB" id="9812273at2"/>
<feature type="binding site" evidence="11">
    <location>
        <begin position="256"/>
        <end position="257"/>
    </location>
    <ligand>
        <name>substrate</name>
    </ligand>
</feature>
<feature type="domain" description="Glycerol-3-phosphate dehydrogenase NAD-dependent C-terminal" evidence="16">
    <location>
        <begin position="181"/>
        <end position="316"/>
    </location>
</feature>
<reference evidence="19 20" key="1">
    <citation type="submission" date="2018-09" db="EMBL/GenBank/DDBJ databases">
        <title>Discovery and Ecogenomic Context for Candidatus Cryosericales, a Global Caldiserica Order Active in Thawing Permafrost.</title>
        <authorList>
            <person name="Martinez M.A."/>
            <person name="Woodcroft B.J."/>
            <person name="Ignacio Espinoza J.C."/>
            <person name="Zayed A."/>
            <person name="Singleton C.M."/>
            <person name="Boyd J."/>
            <person name="Li Y.-F."/>
            <person name="Purvine S."/>
            <person name="Maughan H."/>
            <person name="Hodgkins S.B."/>
            <person name="Anderson D."/>
            <person name="Sederholm M."/>
            <person name="Temperton B."/>
            <person name="Saleska S.R."/>
            <person name="Tyson G.W."/>
            <person name="Rich V.I."/>
        </authorList>
    </citation>
    <scope>NUCLEOTIDE SEQUENCE [LARGE SCALE GENOMIC DNA]</scope>
    <source>
        <strain evidence="18 20">SMC5</strain>
        <strain evidence="17 19">SMC6</strain>
    </source>
</reference>
<dbReference type="GO" id="GO:0047952">
    <property type="term" value="F:glycerol-3-phosphate dehydrogenase [NAD(P)+] activity"/>
    <property type="evidence" value="ECO:0007669"/>
    <property type="project" value="UniProtKB-UniRule"/>
</dbReference>
<dbReference type="PIRSF" id="PIRSF000114">
    <property type="entry name" value="Glycerol-3-P_dh"/>
    <property type="match status" value="1"/>
</dbReference>
<dbReference type="HAMAP" id="MF_00394">
    <property type="entry name" value="NAD_Glyc3P_dehydrog"/>
    <property type="match status" value="1"/>
</dbReference>
<feature type="binding site" evidence="12">
    <location>
        <position position="141"/>
    </location>
    <ligand>
        <name>NAD(+)</name>
        <dbReference type="ChEBI" id="CHEBI:57540"/>
    </ligand>
</feature>
<keyword evidence="3 9" id="KW-0521">NADP</keyword>
<dbReference type="GO" id="GO:0046167">
    <property type="term" value="P:glycerol-3-phosphate biosynthetic process"/>
    <property type="evidence" value="ECO:0007669"/>
    <property type="project" value="UniProtKB-UniRule"/>
</dbReference>
<comment type="caution">
    <text evidence="17">The sequence shown here is derived from an EMBL/GenBank/DDBJ whole genome shotgun (WGS) entry which is preliminary data.</text>
</comment>
<feature type="binding site" evidence="12">
    <location>
        <begin position="8"/>
        <end position="13"/>
    </location>
    <ligand>
        <name>NAD(+)</name>
        <dbReference type="ChEBI" id="CHEBI:57540"/>
    </ligand>
</feature>
<dbReference type="GO" id="GO:0051287">
    <property type="term" value="F:NAD binding"/>
    <property type="evidence" value="ECO:0007669"/>
    <property type="project" value="InterPro"/>
</dbReference>
<feature type="binding site" evidence="12">
    <location>
        <position position="256"/>
    </location>
    <ligand>
        <name>NAD(+)</name>
        <dbReference type="ChEBI" id="CHEBI:57540"/>
    </ligand>
</feature>
<dbReference type="InterPro" id="IPR006109">
    <property type="entry name" value="G3P_DH_NAD-dep_C"/>
</dbReference>
<accession>A0A398DAH9</accession>
<name>A0A398DAH9_9BACT</name>
<feature type="binding site" evidence="9">
    <location>
        <position position="245"/>
    </location>
    <ligand>
        <name>sn-glycerol 3-phosphate</name>
        <dbReference type="ChEBI" id="CHEBI:57597"/>
    </ligand>
</feature>
<sequence>MTRVCVVGAGAWGTTIANLAAAKVTVVLWVHGEDTLMTLRDARENTRYLPGVQLRDNVEPTDDLLGAWRSADAIILAVPTQRLRSMFRKLAPELRRPGIPLLNLSKGLEMETHLRVSQLLCEDLELSDYDHYAALSGPNFAPEIARNMPAAAVIASRGPSTRRHFQELLSGGSLRAYTSADLVGVELGGALKNVYAVAAGVSDGLGFGDSSKASLIVRSLHELVKVATALGADPATINGLAGAGDLIATSFSRLSRNRMAGETIGKGTPASELQTGQRTVIEGLPTLEALAKIAELSNIDLPIVRQLHGIVSGSVMPLVGLQRLMSRETKNEF</sequence>
<feature type="binding site" evidence="9">
    <location>
        <position position="137"/>
    </location>
    <ligand>
        <name>sn-glycerol 3-phosphate</name>
        <dbReference type="ChEBI" id="CHEBI:57597"/>
    </ligand>
</feature>
<dbReference type="InterPro" id="IPR006168">
    <property type="entry name" value="G3P_DH_NAD-dep"/>
</dbReference>
<evidence type="ECO:0000256" key="6">
    <source>
        <dbReference type="ARBA" id="ARBA00023098"/>
    </source>
</evidence>
<evidence type="ECO:0000256" key="5">
    <source>
        <dbReference type="ARBA" id="ARBA00023027"/>
    </source>
</evidence>
<evidence type="ECO:0000256" key="2">
    <source>
        <dbReference type="ARBA" id="ARBA00022516"/>
    </source>
</evidence>
<keyword evidence="9" id="KW-0963">Cytoplasm</keyword>
<evidence type="ECO:0000259" key="16">
    <source>
        <dbReference type="Pfam" id="PF07479"/>
    </source>
</evidence>
<evidence type="ECO:0000313" key="18">
    <source>
        <dbReference type="EMBL" id="RIE15845.1"/>
    </source>
</evidence>